<organism evidence="6 7">
    <name type="scientific">Marinomonas foliarum</name>
    <dbReference type="NCBI Taxonomy" id="491950"/>
    <lineage>
        <taxon>Bacteria</taxon>
        <taxon>Pseudomonadati</taxon>
        <taxon>Pseudomonadota</taxon>
        <taxon>Gammaproteobacteria</taxon>
        <taxon>Oceanospirillales</taxon>
        <taxon>Oceanospirillaceae</taxon>
        <taxon>Marinomonas</taxon>
    </lineage>
</organism>
<dbReference type="InterPro" id="IPR003661">
    <property type="entry name" value="HisK_dim/P_dom"/>
</dbReference>
<name>A0ABX7IUJ0_9GAMM</name>
<evidence type="ECO:0000256" key="1">
    <source>
        <dbReference type="ARBA" id="ARBA00000085"/>
    </source>
</evidence>
<dbReference type="InterPro" id="IPR036890">
    <property type="entry name" value="HATPase_C_sf"/>
</dbReference>
<feature type="transmembrane region" description="Helical" evidence="4">
    <location>
        <begin position="192"/>
        <end position="213"/>
    </location>
</feature>
<dbReference type="PROSITE" id="PS50109">
    <property type="entry name" value="HIS_KIN"/>
    <property type="match status" value="1"/>
</dbReference>
<keyword evidence="4" id="KW-0472">Membrane</keyword>
<evidence type="ECO:0000256" key="3">
    <source>
        <dbReference type="ARBA" id="ARBA00022553"/>
    </source>
</evidence>
<dbReference type="CDD" id="cd00082">
    <property type="entry name" value="HisKA"/>
    <property type="match status" value="1"/>
</dbReference>
<dbReference type="EC" id="2.7.13.3" evidence="2"/>
<dbReference type="Gene3D" id="3.30.565.10">
    <property type="entry name" value="Histidine kinase-like ATPase, C-terminal domain"/>
    <property type="match status" value="1"/>
</dbReference>
<feature type="transmembrane region" description="Helical" evidence="4">
    <location>
        <begin position="20"/>
        <end position="40"/>
    </location>
</feature>
<evidence type="ECO:0000313" key="6">
    <source>
        <dbReference type="EMBL" id="QRV25736.1"/>
    </source>
</evidence>
<evidence type="ECO:0000256" key="2">
    <source>
        <dbReference type="ARBA" id="ARBA00012438"/>
    </source>
</evidence>
<sequence>MMRLFQRKMWLSIFKQWVMYGFILFIITVALAIFSIITYTSDGSKNNSRRVFESSLWNALQLQLQSYRFLNYLIELDQQAPSLNGEAFFRYDVLMSRVDLLRKGEIGELIRNFEGGRTTRLLNIINGEMELLSFQLSKIEAGDYSYLPALVERVKSVDTQINEFVTLVNKGSNDYISDQHKTLQKNLDTIQLLSIILLACLLGLGFFTIKGLVQLKRVFKLNSNLNDNIQAVHEDKAQMLTFINQETRPPINAILGIASTLNSPETPKNTKALAKHIEESGNQLLQIIEMLSDLALIDAKKLALTPTIEPLKSSIEDCLILFESQMARKNLQSIVYIDPNLPAFVCLDLIRTKEIIVALLQNAINHTPTGSISLQVRPSASGAPVIPLPAGTKEVSVMQIALRDTGQGMTDELQQNLRINPSLPMQQEGPLPSKVGLSLALCHKLVYLMKGEMHFSCAPQKGCEFWVDIPFYVSDTGPIIEQHKPPQCPDNTQALLIETDAQLAKVISLQLATMNISVTVSKEGSMQDNRHCNLVILGNTASFERDGHDALQQWKNRSCPVMSYHPLAINYSDFQVKPLHFPITQSQLEAHIITLFANKKPLQGSTKND</sequence>
<dbReference type="GO" id="GO:0016301">
    <property type="term" value="F:kinase activity"/>
    <property type="evidence" value="ECO:0007669"/>
    <property type="project" value="UniProtKB-KW"/>
</dbReference>
<dbReference type="SUPFAM" id="SSF55874">
    <property type="entry name" value="ATPase domain of HSP90 chaperone/DNA topoisomerase II/histidine kinase"/>
    <property type="match status" value="1"/>
</dbReference>
<dbReference type="InterPro" id="IPR036097">
    <property type="entry name" value="HisK_dim/P_sf"/>
</dbReference>
<dbReference type="SMART" id="SM00387">
    <property type="entry name" value="HATPase_c"/>
    <property type="match status" value="1"/>
</dbReference>
<evidence type="ECO:0000313" key="7">
    <source>
        <dbReference type="Proteomes" id="UP000644167"/>
    </source>
</evidence>
<dbReference type="InterPro" id="IPR050956">
    <property type="entry name" value="2C_system_His_kinase"/>
</dbReference>
<keyword evidence="7" id="KW-1185">Reference proteome</keyword>
<dbReference type="Gene3D" id="1.10.287.130">
    <property type="match status" value="1"/>
</dbReference>
<dbReference type="PANTHER" id="PTHR43719:SF28">
    <property type="entry name" value="PEROXIDE STRESS-ACTIVATED HISTIDINE KINASE MAK1-RELATED"/>
    <property type="match status" value="1"/>
</dbReference>
<proteinExistence type="predicted"/>
<dbReference type="Pfam" id="PF00512">
    <property type="entry name" value="HisKA"/>
    <property type="match status" value="1"/>
</dbReference>
<dbReference type="Pfam" id="PF02518">
    <property type="entry name" value="HATPase_c"/>
    <property type="match status" value="1"/>
</dbReference>
<dbReference type="PANTHER" id="PTHR43719">
    <property type="entry name" value="TWO-COMPONENT HISTIDINE KINASE"/>
    <property type="match status" value="1"/>
</dbReference>
<keyword evidence="6" id="KW-0808">Transferase</keyword>
<dbReference type="EMBL" id="CP070273">
    <property type="protein sequence ID" value="QRV25736.1"/>
    <property type="molecule type" value="Genomic_DNA"/>
</dbReference>
<keyword evidence="4" id="KW-0812">Transmembrane</keyword>
<gene>
    <name evidence="6" type="ORF">JSY38_08935</name>
</gene>
<keyword evidence="6" id="KW-0418">Kinase</keyword>
<dbReference type="InterPro" id="IPR005467">
    <property type="entry name" value="His_kinase_dom"/>
</dbReference>
<evidence type="ECO:0000259" key="5">
    <source>
        <dbReference type="PROSITE" id="PS50109"/>
    </source>
</evidence>
<evidence type="ECO:0000256" key="4">
    <source>
        <dbReference type="SAM" id="Phobius"/>
    </source>
</evidence>
<keyword evidence="4" id="KW-1133">Transmembrane helix</keyword>
<dbReference type="SMART" id="SM00388">
    <property type="entry name" value="HisKA"/>
    <property type="match status" value="1"/>
</dbReference>
<reference evidence="6 7" key="1">
    <citation type="submission" date="2021-02" db="EMBL/GenBank/DDBJ databases">
        <title>The genome of Marinomonas foliarum JZW.</title>
        <authorList>
            <person name="Sun M."/>
        </authorList>
    </citation>
    <scope>NUCLEOTIDE SEQUENCE [LARGE SCALE GENOMIC DNA]</scope>
    <source>
        <strain evidence="6 7">JZW</strain>
    </source>
</reference>
<accession>A0ABX7IUJ0</accession>
<dbReference type="InterPro" id="IPR003594">
    <property type="entry name" value="HATPase_dom"/>
</dbReference>
<protein>
    <recommendedName>
        <fullName evidence="2">histidine kinase</fullName>
        <ecNumber evidence="2">2.7.13.3</ecNumber>
    </recommendedName>
</protein>
<feature type="domain" description="Histidine kinase" evidence="5">
    <location>
        <begin position="242"/>
        <end position="473"/>
    </location>
</feature>
<comment type="catalytic activity">
    <reaction evidence="1">
        <text>ATP + protein L-histidine = ADP + protein N-phospho-L-histidine.</text>
        <dbReference type="EC" id="2.7.13.3"/>
    </reaction>
</comment>
<keyword evidence="3" id="KW-0597">Phosphoprotein</keyword>
<dbReference type="Proteomes" id="UP000644167">
    <property type="component" value="Chromosome"/>
</dbReference>
<dbReference type="SUPFAM" id="SSF47384">
    <property type="entry name" value="Homodimeric domain of signal transducing histidine kinase"/>
    <property type="match status" value="1"/>
</dbReference>